<gene>
    <name evidence="1" type="ORF">OBBRIDRAFT_840222</name>
</gene>
<dbReference type="Proteomes" id="UP000250043">
    <property type="component" value="Unassembled WGS sequence"/>
</dbReference>
<organism evidence="1 2">
    <name type="scientific">Obba rivulosa</name>
    <dbReference type="NCBI Taxonomy" id="1052685"/>
    <lineage>
        <taxon>Eukaryota</taxon>
        <taxon>Fungi</taxon>
        <taxon>Dikarya</taxon>
        <taxon>Basidiomycota</taxon>
        <taxon>Agaricomycotina</taxon>
        <taxon>Agaricomycetes</taxon>
        <taxon>Polyporales</taxon>
        <taxon>Gelatoporiaceae</taxon>
        <taxon>Obba</taxon>
    </lineage>
</organism>
<proteinExistence type="predicted"/>
<evidence type="ECO:0000313" key="1">
    <source>
        <dbReference type="EMBL" id="OCH83768.1"/>
    </source>
</evidence>
<evidence type="ECO:0000313" key="2">
    <source>
        <dbReference type="Proteomes" id="UP000250043"/>
    </source>
</evidence>
<name>A0A8E2AGL1_9APHY</name>
<keyword evidence="2" id="KW-1185">Reference proteome</keyword>
<accession>A0A8E2AGL1</accession>
<reference evidence="1 2" key="1">
    <citation type="submission" date="2016-07" db="EMBL/GenBank/DDBJ databases">
        <title>Draft genome of the white-rot fungus Obba rivulosa 3A-2.</title>
        <authorList>
            <consortium name="DOE Joint Genome Institute"/>
            <person name="Miettinen O."/>
            <person name="Riley R."/>
            <person name="Acob R."/>
            <person name="Barry K."/>
            <person name="Cullen D."/>
            <person name="De Vries R."/>
            <person name="Hainaut M."/>
            <person name="Hatakka A."/>
            <person name="Henrissat B."/>
            <person name="Hilden K."/>
            <person name="Kuo R."/>
            <person name="Labutti K."/>
            <person name="Lipzen A."/>
            <person name="Makela M.R."/>
            <person name="Sandor L."/>
            <person name="Spatafora J.W."/>
            <person name="Grigoriev I.V."/>
            <person name="Hibbett D.S."/>
        </authorList>
    </citation>
    <scope>NUCLEOTIDE SEQUENCE [LARGE SCALE GENOMIC DNA]</scope>
    <source>
        <strain evidence="1 2">3A-2</strain>
    </source>
</reference>
<dbReference type="EMBL" id="KV722823">
    <property type="protein sequence ID" value="OCH83768.1"/>
    <property type="molecule type" value="Genomic_DNA"/>
</dbReference>
<protein>
    <submittedName>
        <fullName evidence="1">Uncharacterized protein</fullName>
    </submittedName>
</protein>
<dbReference type="AlphaFoldDB" id="A0A8E2AGL1"/>
<sequence>MSTIQVSQKIFNIWDELWSQEITSKSDFLKLVVALGCSPKKSKNGSGYKLHFGNAVISAHLKHGRNKGEKGELFAPE</sequence>